<reference evidence="4 5" key="1">
    <citation type="submission" date="2018-10" db="EMBL/GenBank/DDBJ databases">
        <title>Genomic Encyclopedia of Type Strains, Phase IV (KMG-IV): sequencing the most valuable type-strain genomes for metagenomic binning, comparative biology and taxonomic classification.</title>
        <authorList>
            <person name="Goeker M."/>
        </authorList>
    </citation>
    <scope>NUCLEOTIDE SEQUENCE [LARGE SCALE GENOMIC DNA]</scope>
    <source>
        <strain evidence="4 5">DSM 13574</strain>
    </source>
</reference>
<dbReference type="InterPro" id="IPR012334">
    <property type="entry name" value="Pectin_lyas_fold"/>
</dbReference>
<evidence type="ECO:0000256" key="2">
    <source>
        <dbReference type="RuleBase" id="RU361173"/>
    </source>
</evidence>
<dbReference type="InterPro" id="IPR011050">
    <property type="entry name" value="Pectin_lyase_fold/virulence"/>
</dbReference>
<dbReference type="Pfam" id="PF00544">
    <property type="entry name" value="Pectate_lyase_4"/>
    <property type="match status" value="1"/>
</dbReference>
<name>A0ABX9UG76_9BACT</name>
<dbReference type="Proteomes" id="UP000279669">
    <property type="component" value="Unassembled WGS sequence"/>
</dbReference>
<evidence type="ECO:0000313" key="4">
    <source>
        <dbReference type="EMBL" id="RMA76770.1"/>
    </source>
</evidence>
<protein>
    <submittedName>
        <fullName evidence="4">Pectate lyase</fullName>
    </submittedName>
</protein>
<keyword evidence="1 2" id="KW-0456">Lyase</keyword>
<dbReference type="SUPFAM" id="SSF51126">
    <property type="entry name" value="Pectin lyase-like"/>
    <property type="match status" value="1"/>
</dbReference>
<dbReference type="InterPro" id="IPR045032">
    <property type="entry name" value="PEL"/>
</dbReference>
<dbReference type="PANTHER" id="PTHR31683:SF18">
    <property type="entry name" value="PECTATE LYASE 21-RELATED"/>
    <property type="match status" value="1"/>
</dbReference>
<comment type="similarity">
    <text evidence="2">Belongs to the polysaccharide lyase 1 family.</text>
</comment>
<keyword evidence="2" id="KW-0119">Carbohydrate metabolism</keyword>
<comment type="subcellular location">
    <subcellularLocation>
        <location evidence="2">Secreted</location>
    </subcellularLocation>
</comment>
<dbReference type="InterPro" id="IPR002022">
    <property type="entry name" value="Pec_lyase"/>
</dbReference>
<dbReference type="GO" id="GO:0016829">
    <property type="term" value="F:lyase activity"/>
    <property type="evidence" value="ECO:0007669"/>
    <property type="project" value="UniProtKB-KW"/>
</dbReference>
<accession>A0ABX9UG76</accession>
<evidence type="ECO:0000256" key="1">
    <source>
        <dbReference type="ARBA" id="ARBA00023239"/>
    </source>
</evidence>
<feature type="domain" description="Pectate lyase" evidence="3">
    <location>
        <begin position="125"/>
        <end position="359"/>
    </location>
</feature>
<dbReference type="RefSeq" id="WP_211286718.1">
    <property type="nucleotide sequence ID" value="NZ_REFG01000001.1"/>
</dbReference>
<keyword evidence="2" id="KW-0624">Polysaccharide degradation</keyword>
<dbReference type="PANTHER" id="PTHR31683">
    <property type="entry name" value="PECTATE LYASE 18-RELATED"/>
    <property type="match status" value="1"/>
</dbReference>
<proteinExistence type="inferred from homology"/>
<organism evidence="4 5">
    <name type="scientific">Petrotoga olearia</name>
    <dbReference type="NCBI Taxonomy" id="156203"/>
    <lineage>
        <taxon>Bacteria</taxon>
        <taxon>Thermotogati</taxon>
        <taxon>Thermotogota</taxon>
        <taxon>Thermotogae</taxon>
        <taxon>Petrotogales</taxon>
        <taxon>Petrotogaceae</taxon>
        <taxon>Petrotoga</taxon>
    </lineage>
</organism>
<dbReference type="EMBL" id="REFG01000001">
    <property type="protein sequence ID" value="RMA76770.1"/>
    <property type="molecule type" value="Genomic_DNA"/>
</dbReference>
<comment type="caution">
    <text evidence="4">The sequence shown here is derived from an EMBL/GenBank/DDBJ whole genome shotgun (WGS) entry which is preliminary data.</text>
</comment>
<gene>
    <name evidence="4" type="ORF">C8D75_0428</name>
</gene>
<keyword evidence="2" id="KW-0964">Secreted</keyword>
<keyword evidence="5" id="KW-1185">Reference proteome</keyword>
<dbReference type="SMART" id="SM00656">
    <property type="entry name" value="Amb_all"/>
    <property type="match status" value="1"/>
</dbReference>
<evidence type="ECO:0000259" key="3">
    <source>
        <dbReference type="SMART" id="SM00656"/>
    </source>
</evidence>
<dbReference type="Gene3D" id="2.160.20.10">
    <property type="entry name" value="Single-stranded right-handed beta-helix, Pectin lyase-like"/>
    <property type="match status" value="1"/>
</dbReference>
<evidence type="ECO:0000313" key="5">
    <source>
        <dbReference type="Proteomes" id="UP000279669"/>
    </source>
</evidence>
<sequence length="438" mass="49650">MMKKVLLLVLMCLSVISFAGEVIIEENSPLLRLGREVLAENDGWGAFGNGTTGGSSATKDNVYLVRTKEELIQALGGNNKENRYNDTPKIIFIEGTIQISESYEKYKDPEFDFDRYLEEYSPENWGKKEVAGPLEEARARSQENQAEDIIIYVGSNTTIIGVGGNAKIAGAALQVKGVNNIIIRNITFESPIDYFPAWDPTDGELGEWNSEYDCLTIENSKNVWVDHCTFSDGEYLDSELPVYFGRLFQQHDGLLDIKNEADLITISYNIFYNHDKTMLIGSSDSRTQDRGHLRVTLHHNLFENVTQRLPRVRFGQVHVYNNYYKINPHSPYHFDYAWGVGVESQIYAQNNYFDIPWSVNVSSIIKRWKGNNIYEEGNVVLYPSSEPFYANILKAHNDVNVDDKLVSSVDWEPVLVRRIDPTMSVPAIVMNEAGAGKL</sequence>